<proteinExistence type="predicted"/>
<gene>
    <name evidence="1" type="ORF">BSV1_A097</name>
</gene>
<accession>A0A806CL98</accession>
<evidence type="ECO:0000313" key="1">
    <source>
        <dbReference type="EMBL" id="ACN93652.1"/>
    </source>
</evidence>
<evidence type="ECO:0000313" key="2">
    <source>
        <dbReference type="Proteomes" id="UP000006166"/>
    </source>
</evidence>
<name>A0A806CL98_9SPIR</name>
<dbReference type="AlphaFoldDB" id="A0A806CL98"/>
<dbReference type="InterPro" id="IPR004335">
    <property type="entry name" value="DUF244"/>
</dbReference>
<dbReference type="Proteomes" id="UP000006166">
    <property type="component" value="Plasmid SV1_lp54"/>
</dbReference>
<dbReference type="EMBL" id="CP001524">
    <property type="protein sequence ID" value="ACN93652.1"/>
    <property type="molecule type" value="Genomic_DNA"/>
</dbReference>
<keyword evidence="2" id="KW-1185">Reference proteome</keyword>
<organism evidence="1 2">
    <name type="scientific">Borreliella finlandensis</name>
    <dbReference type="NCBI Taxonomy" id="498741"/>
    <lineage>
        <taxon>Bacteria</taxon>
        <taxon>Pseudomonadati</taxon>
        <taxon>Spirochaetota</taxon>
        <taxon>Spirochaetia</taxon>
        <taxon>Spirochaetales</taxon>
        <taxon>Borreliaceae</taxon>
        <taxon>Borreliella</taxon>
    </lineage>
</organism>
<keyword evidence="1" id="KW-0614">Plasmid</keyword>
<reference evidence="1 2" key="1">
    <citation type="submission" date="2009-03" db="EMBL/GenBank/DDBJ databases">
        <authorList>
            <person name="Fraser-Liggett C.M."/>
            <person name="Mongodin E.F."/>
            <person name="Casjens B."/>
            <person name="Dunn J."/>
            <person name="Luft B."/>
            <person name="Qiu W."/>
            <person name="Schutzer S."/>
            <person name="Sebastian Y."/>
        </authorList>
    </citation>
    <scope>NUCLEOTIDE SEQUENCE [LARGE SCALE GENOMIC DNA]</scope>
    <source>
        <strain evidence="1 2">SV1</strain>
        <plasmid evidence="1 2">SV1_lp54</plasmid>
    </source>
</reference>
<sequence length="215" mass="25321">MQLACTGLEYCNLFFLIDAAPVNCKINRNDDLIVKVLEYVHKCETEAFNIRTQIFKNNNINLQTLNNDNNEVIKLVEDLVERSEFYRNGVEFDWAREFVEYVDCVELEITDRQVAENLAYDLMEVDSAKKELNKMQNEHKKREKYLKDIIKMKTYNITNIYPLIEQLNYRFREFVFTFDSKKRAISDRLSGLLPTSETLLFPSNIAFANNVSVPM</sequence>
<protein>
    <submittedName>
        <fullName evidence="1">Uncharacterized protein</fullName>
    </submittedName>
</protein>
<dbReference type="Pfam" id="PF03112">
    <property type="entry name" value="DUF244"/>
    <property type="match status" value="1"/>
</dbReference>
<geneLocation type="plasmid" evidence="1 2">
    <name>SV1_lp54</name>
</geneLocation>